<dbReference type="Pfam" id="PF00753">
    <property type="entry name" value="Lactamase_B"/>
    <property type="match status" value="1"/>
</dbReference>
<dbReference type="EMBL" id="BAAAMR010000037">
    <property type="protein sequence ID" value="GAA2143752.1"/>
    <property type="molecule type" value="Genomic_DNA"/>
</dbReference>
<proteinExistence type="predicted"/>
<dbReference type="Gene3D" id="3.60.15.10">
    <property type="entry name" value="Ribonuclease Z/Hydroxyacylglutathione hydrolase-like"/>
    <property type="match status" value="2"/>
</dbReference>
<gene>
    <name evidence="2" type="ORF">GCM10009727_42980</name>
</gene>
<dbReference type="SUPFAM" id="SSF56281">
    <property type="entry name" value="Metallo-hydrolase/oxidoreductase"/>
    <property type="match status" value="1"/>
</dbReference>
<comment type="caution">
    <text evidence="2">The sequence shown here is derived from an EMBL/GenBank/DDBJ whole genome shotgun (WGS) entry which is preliminary data.</text>
</comment>
<keyword evidence="3" id="KW-1185">Reference proteome</keyword>
<protein>
    <recommendedName>
        <fullName evidence="1">Metallo-beta-lactamase domain-containing protein</fullName>
    </recommendedName>
</protein>
<reference evidence="3" key="1">
    <citation type="journal article" date="2019" name="Int. J. Syst. Evol. Microbiol.">
        <title>The Global Catalogue of Microorganisms (GCM) 10K type strain sequencing project: providing services to taxonomists for standard genome sequencing and annotation.</title>
        <authorList>
            <consortium name="The Broad Institute Genomics Platform"/>
            <consortium name="The Broad Institute Genome Sequencing Center for Infectious Disease"/>
            <person name="Wu L."/>
            <person name="Ma J."/>
        </authorList>
    </citation>
    <scope>NUCLEOTIDE SEQUENCE [LARGE SCALE GENOMIC DNA]</scope>
    <source>
        <strain evidence="3">JCM 13850</strain>
    </source>
</reference>
<accession>A0ABP5L9J0</accession>
<dbReference type="InterPro" id="IPR036866">
    <property type="entry name" value="RibonucZ/Hydroxyglut_hydro"/>
</dbReference>
<dbReference type="PANTHER" id="PTHR30619">
    <property type="entry name" value="DNA INTERNALIZATION/COMPETENCE PROTEIN COMEC/REC2"/>
    <property type="match status" value="1"/>
</dbReference>
<dbReference type="RefSeq" id="WP_344269787.1">
    <property type="nucleotide sequence ID" value="NZ_BAAAMR010000037.1"/>
</dbReference>
<evidence type="ECO:0000259" key="1">
    <source>
        <dbReference type="Pfam" id="PF00753"/>
    </source>
</evidence>
<evidence type="ECO:0000313" key="2">
    <source>
        <dbReference type="EMBL" id="GAA2143752.1"/>
    </source>
</evidence>
<dbReference type="InterPro" id="IPR001279">
    <property type="entry name" value="Metallo-B-lactamas"/>
</dbReference>
<dbReference type="Proteomes" id="UP001501020">
    <property type="component" value="Unassembled WGS sequence"/>
</dbReference>
<dbReference type="InterPro" id="IPR052159">
    <property type="entry name" value="Competence_DNA_uptake"/>
</dbReference>
<dbReference type="PANTHER" id="PTHR30619:SF1">
    <property type="entry name" value="RECOMBINATION PROTEIN 2"/>
    <property type="match status" value="1"/>
</dbReference>
<organism evidence="2 3">
    <name type="scientific">Actinomadura napierensis</name>
    <dbReference type="NCBI Taxonomy" id="267854"/>
    <lineage>
        <taxon>Bacteria</taxon>
        <taxon>Bacillati</taxon>
        <taxon>Actinomycetota</taxon>
        <taxon>Actinomycetes</taxon>
        <taxon>Streptosporangiales</taxon>
        <taxon>Thermomonosporaceae</taxon>
        <taxon>Actinomadura</taxon>
    </lineage>
</organism>
<evidence type="ECO:0000313" key="3">
    <source>
        <dbReference type="Proteomes" id="UP001501020"/>
    </source>
</evidence>
<name>A0ABP5L9J0_9ACTN</name>
<sequence>MAWQLDIHTIDVNAGESSLIIAEDTAVPGSRRSLLIDGGLDPYAETVHDKIVTELPLGGPDYILVTHYDIDHSAGITNLLYADNLSNLVTAVAPVPQAVAAAHAGQSRPEILAAVAAATAGALWGSWGATAAAVNPVAVNAANAALAAGAGVLDLQAIRFGVVAVNAHGAFPSPTLIVNGGKRASAARAVAIAAANSIANNDPAPMRNQLIEHAFFDGLASTIPQYARFRTGGRYAGTDIIDIGLVIKPKDTYPVAVAGRTNDSPLTAAPGVNRARILVPGLGSEVLWGGNAPPAGAPVAIVVSGPDPTTIVPSGNAWQGVGQQPANFAGGTQANGVSIGVVIRFNDFLFFTAGDLPIQGEDLIEAALRQWPLPNGANGTLPAPPVPPPLAAFKCGHHGATNSTGVNLLTNLAPRAAFISCGDKYNHPDQPLINRLQGQASIDKFYLTNCRPVNRAHIPASSGNAQLGGGNRSRVAGDNDPNNLAAINRGDLHLRVLQHQSMGAGRQFTVDYWCWAPPAGGAPGGMAQVDTIAW</sequence>
<feature type="domain" description="Metallo-beta-lactamase" evidence="1">
    <location>
        <begin position="30"/>
        <end position="81"/>
    </location>
</feature>